<proteinExistence type="predicted"/>
<reference evidence="3" key="1">
    <citation type="journal article" date="2014" name="Proc. Natl. Acad. Sci. U.S.A.">
        <title>Extensive sampling of basidiomycete genomes demonstrates inadequacy of the white-rot/brown-rot paradigm for wood decay fungi.</title>
        <authorList>
            <person name="Riley R."/>
            <person name="Salamov A.A."/>
            <person name="Brown D.W."/>
            <person name="Nagy L.G."/>
            <person name="Floudas D."/>
            <person name="Held B.W."/>
            <person name="Levasseur A."/>
            <person name="Lombard V."/>
            <person name="Morin E."/>
            <person name="Otillar R."/>
            <person name="Lindquist E.A."/>
            <person name="Sun H."/>
            <person name="LaButti K.M."/>
            <person name="Schmutz J."/>
            <person name="Jabbour D."/>
            <person name="Luo H."/>
            <person name="Baker S.E."/>
            <person name="Pisabarro A.G."/>
            <person name="Walton J.D."/>
            <person name="Blanchette R.A."/>
            <person name="Henrissat B."/>
            <person name="Martin F."/>
            <person name="Cullen D."/>
            <person name="Hibbett D.S."/>
            <person name="Grigoriev I.V."/>
        </authorList>
    </citation>
    <scope>NUCLEOTIDE SEQUENCE [LARGE SCALE GENOMIC DNA]</scope>
    <source>
        <strain evidence="3">CBS 339.88</strain>
    </source>
</reference>
<feature type="compositionally biased region" description="Polar residues" evidence="1">
    <location>
        <begin position="51"/>
        <end position="60"/>
    </location>
</feature>
<protein>
    <recommendedName>
        <fullName evidence="4">F-box domain-containing protein</fullName>
    </recommendedName>
</protein>
<evidence type="ECO:0000256" key="1">
    <source>
        <dbReference type="SAM" id="MobiDB-lite"/>
    </source>
</evidence>
<evidence type="ECO:0000313" key="3">
    <source>
        <dbReference type="Proteomes" id="UP000027222"/>
    </source>
</evidence>
<feature type="region of interest" description="Disordered" evidence="1">
    <location>
        <begin position="36"/>
        <end position="63"/>
    </location>
</feature>
<dbReference type="OrthoDB" id="3055280at2759"/>
<name>A0A067T8K9_GALM3</name>
<dbReference type="Proteomes" id="UP000027222">
    <property type="component" value="Unassembled WGS sequence"/>
</dbReference>
<gene>
    <name evidence="2" type="ORF">GALMADRAFT_243516</name>
</gene>
<keyword evidence="3" id="KW-1185">Reference proteome</keyword>
<evidence type="ECO:0008006" key="4">
    <source>
        <dbReference type="Google" id="ProtNLM"/>
    </source>
</evidence>
<accession>A0A067T8K9</accession>
<dbReference type="AlphaFoldDB" id="A0A067T8K9"/>
<dbReference type="HOGENOM" id="CLU_658963_0_0_1"/>
<evidence type="ECO:0000313" key="2">
    <source>
        <dbReference type="EMBL" id="KDR79436.1"/>
    </source>
</evidence>
<dbReference type="EMBL" id="KL142373">
    <property type="protein sequence ID" value="KDR79436.1"/>
    <property type="molecule type" value="Genomic_DNA"/>
</dbReference>
<organism evidence="2 3">
    <name type="scientific">Galerina marginata (strain CBS 339.88)</name>
    <dbReference type="NCBI Taxonomy" id="685588"/>
    <lineage>
        <taxon>Eukaryota</taxon>
        <taxon>Fungi</taxon>
        <taxon>Dikarya</taxon>
        <taxon>Basidiomycota</taxon>
        <taxon>Agaricomycotina</taxon>
        <taxon>Agaricomycetes</taxon>
        <taxon>Agaricomycetidae</taxon>
        <taxon>Agaricales</taxon>
        <taxon>Agaricineae</taxon>
        <taxon>Strophariaceae</taxon>
        <taxon>Galerina</taxon>
    </lineage>
</organism>
<sequence>MGGSDFYCSVSGTRYFLSTTEFRNAVFSRCDLKGGLNKSSSSEVEDDNDPQTHNRLNNVGVSDEGLRYSEEDVEASSTYVAIVPYETDEDGDICINTDSIVDDYEGPDEYTEETIVHVFNVVPGRYPILGDYINQDPHDPNAYGGEYLVASFGFSLIITYTAYLILKQAAPQVTPHALYALAYGAALGDLGHIKGVDYGPVGHIINPDYVDWLGICEDDDWYRRNDFWKNLLTQKNKTDEEILHDAWRGRGNMWVFVRPDRFPIAETIAAAPFPTFSVNDSGKRVSPFESLPVDILLAICEEIPIRTTFALISTCKRVRASILPHADSITHQRLKADEPWYLPAGPFELKDKKHGREEVDWWASQWAAGGISGEGMDLAIPWFLYRKQCSSSMSMWNRKRIWDVAMQLGRLVDERGT</sequence>